<comment type="similarity">
    <text evidence="1">Belongs to the ARG7 family.</text>
</comment>
<protein>
    <recommendedName>
        <fullName evidence="4">Small auxin up regulated protein</fullName>
    </recommendedName>
</protein>
<evidence type="ECO:0000313" key="2">
    <source>
        <dbReference type="EMBL" id="KAK9946963.1"/>
    </source>
</evidence>
<evidence type="ECO:0000313" key="3">
    <source>
        <dbReference type="Proteomes" id="UP001457282"/>
    </source>
</evidence>
<dbReference type="InterPro" id="IPR003676">
    <property type="entry name" value="SAUR_fam"/>
</dbReference>
<dbReference type="EMBL" id="JBEDUW010000002">
    <property type="protein sequence ID" value="KAK9946963.1"/>
    <property type="molecule type" value="Genomic_DNA"/>
</dbReference>
<dbReference type="GO" id="GO:0009733">
    <property type="term" value="P:response to auxin"/>
    <property type="evidence" value="ECO:0007669"/>
    <property type="project" value="InterPro"/>
</dbReference>
<dbReference type="Proteomes" id="UP001457282">
    <property type="component" value="Unassembled WGS sequence"/>
</dbReference>
<dbReference type="AlphaFoldDB" id="A0AAW1YHA8"/>
<name>A0AAW1YHA8_RUBAR</name>
<dbReference type="PANTHER" id="PTHR31374">
    <property type="entry name" value="AUXIN-INDUCED PROTEIN-LIKE-RELATED"/>
    <property type="match status" value="1"/>
</dbReference>
<accession>A0AAW1YHA8</accession>
<gene>
    <name evidence="2" type="ORF">M0R45_012400</name>
</gene>
<evidence type="ECO:0008006" key="4">
    <source>
        <dbReference type="Google" id="ProtNLM"/>
    </source>
</evidence>
<reference evidence="2 3" key="1">
    <citation type="journal article" date="2023" name="G3 (Bethesda)">
        <title>A chromosome-length genome assembly and annotation of blackberry (Rubus argutus, cv. 'Hillquist').</title>
        <authorList>
            <person name="Bruna T."/>
            <person name="Aryal R."/>
            <person name="Dudchenko O."/>
            <person name="Sargent D.J."/>
            <person name="Mead D."/>
            <person name="Buti M."/>
            <person name="Cavallini A."/>
            <person name="Hytonen T."/>
            <person name="Andres J."/>
            <person name="Pham M."/>
            <person name="Weisz D."/>
            <person name="Mascagni F."/>
            <person name="Usai G."/>
            <person name="Natali L."/>
            <person name="Bassil N."/>
            <person name="Fernandez G.E."/>
            <person name="Lomsadze A."/>
            <person name="Armour M."/>
            <person name="Olukolu B."/>
            <person name="Poorten T."/>
            <person name="Britton C."/>
            <person name="Davik J."/>
            <person name="Ashrafi H."/>
            <person name="Aiden E.L."/>
            <person name="Borodovsky M."/>
            <person name="Worthington M."/>
        </authorList>
    </citation>
    <scope>NUCLEOTIDE SEQUENCE [LARGE SCALE GENOMIC DNA]</scope>
    <source>
        <strain evidence="2">PI 553951</strain>
    </source>
</reference>
<comment type="caution">
    <text evidence="2">The sequence shown here is derived from an EMBL/GenBank/DDBJ whole genome shotgun (WGS) entry which is preliminary data.</text>
</comment>
<dbReference type="PANTHER" id="PTHR31374:SF119">
    <property type="entry name" value="SAUR-LIKE AUXIN-RESPONSIVE PROTEIN FAMILY"/>
    <property type="match status" value="1"/>
</dbReference>
<keyword evidence="3" id="KW-1185">Reference proteome</keyword>
<organism evidence="2 3">
    <name type="scientific">Rubus argutus</name>
    <name type="common">Southern blackberry</name>
    <dbReference type="NCBI Taxonomy" id="59490"/>
    <lineage>
        <taxon>Eukaryota</taxon>
        <taxon>Viridiplantae</taxon>
        <taxon>Streptophyta</taxon>
        <taxon>Embryophyta</taxon>
        <taxon>Tracheophyta</taxon>
        <taxon>Spermatophyta</taxon>
        <taxon>Magnoliopsida</taxon>
        <taxon>eudicotyledons</taxon>
        <taxon>Gunneridae</taxon>
        <taxon>Pentapetalae</taxon>
        <taxon>rosids</taxon>
        <taxon>fabids</taxon>
        <taxon>Rosales</taxon>
        <taxon>Rosaceae</taxon>
        <taxon>Rosoideae</taxon>
        <taxon>Rosoideae incertae sedis</taxon>
        <taxon>Rubus</taxon>
    </lineage>
</organism>
<dbReference type="Pfam" id="PF02519">
    <property type="entry name" value="Auxin_inducible"/>
    <property type="match status" value="1"/>
</dbReference>
<sequence>MSAGIAKCSKIRHIVKLRQLLRRWRSKARMSSANRIPSDVPVGHVAICVGAYCTRYVMPASYLNHPVFKKLLVQAEEEYGFANQGPLAIPCDESLFEEVIRYISRSESGGSARYVDDFQRCCHVDVRSNLDFLADSRPLLRGFSEKTIW</sequence>
<proteinExistence type="inferred from homology"/>
<evidence type="ECO:0000256" key="1">
    <source>
        <dbReference type="ARBA" id="ARBA00006974"/>
    </source>
</evidence>